<proteinExistence type="predicted"/>
<dbReference type="InterPro" id="IPR003594">
    <property type="entry name" value="HATPase_dom"/>
</dbReference>
<evidence type="ECO:0000313" key="13">
    <source>
        <dbReference type="Proteomes" id="UP000192936"/>
    </source>
</evidence>
<dbReference type="InterPro" id="IPR013727">
    <property type="entry name" value="2CSK_N"/>
</dbReference>
<dbReference type="Pfam" id="PF08521">
    <property type="entry name" value="2CSK_N"/>
    <property type="match status" value="1"/>
</dbReference>
<feature type="domain" description="Histidine kinase" evidence="11">
    <location>
        <begin position="258"/>
        <end position="483"/>
    </location>
</feature>
<dbReference type="InterPro" id="IPR004358">
    <property type="entry name" value="Sig_transdc_His_kin-like_C"/>
</dbReference>
<dbReference type="SUPFAM" id="SSF47384">
    <property type="entry name" value="Homodimeric domain of signal transducing histidine kinase"/>
    <property type="match status" value="1"/>
</dbReference>
<dbReference type="Pfam" id="PF00512">
    <property type="entry name" value="HisKA"/>
    <property type="match status" value="1"/>
</dbReference>
<dbReference type="RefSeq" id="WP_085083435.1">
    <property type="nucleotide sequence ID" value="NZ_FXAK01000002.1"/>
</dbReference>
<dbReference type="OrthoDB" id="913606at2"/>
<dbReference type="PROSITE" id="PS50109">
    <property type="entry name" value="HIS_KIN"/>
    <property type="match status" value="1"/>
</dbReference>
<evidence type="ECO:0000256" key="2">
    <source>
        <dbReference type="ARBA" id="ARBA00004370"/>
    </source>
</evidence>
<dbReference type="SMART" id="SM00387">
    <property type="entry name" value="HATPase_c"/>
    <property type="match status" value="1"/>
</dbReference>
<feature type="transmembrane region" description="Helical" evidence="10">
    <location>
        <begin position="211"/>
        <end position="238"/>
    </location>
</feature>
<dbReference type="InterPro" id="IPR036890">
    <property type="entry name" value="HATPase_C_sf"/>
</dbReference>
<dbReference type="SMART" id="SM00388">
    <property type="entry name" value="HisKA"/>
    <property type="match status" value="1"/>
</dbReference>
<reference evidence="12 13" key="1">
    <citation type="submission" date="2017-04" db="EMBL/GenBank/DDBJ databases">
        <authorList>
            <person name="Afonso C.L."/>
            <person name="Miller P.J."/>
            <person name="Scott M.A."/>
            <person name="Spackman E."/>
            <person name="Goraichik I."/>
            <person name="Dimitrov K.M."/>
            <person name="Suarez D.L."/>
            <person name="Swayne D.E."/>
        </authorList>
    </citation>
    <scope>NUCLEOTIDE SEQUENCE [LARGE SCALE GENOMIC DNA]</scope>
    <source>
        <strain evidence="12 13">A2P</strain>
    </source>
</reference>
<dbReference type="EC" id="2.7.13.3" evidence="3"/>
<dbReference type="InterPro" id="IPR005467">
    <property type="entry name" value="His_kinase_dom"/>
</dbReference>
<dbReference type="Pfam" id="PF02518">
    <property type="entry name" value="HATPase_c"/>
    <property type="match status" value="1"/>
</dbReference>
<dbReference type="STRING" id="286727.SAMN02982917_1277"/>
<comment type="catalytic activity">
    <reaction evidence="1">
        <text>ATP + protein L-histidine = ADP + protein N-phospho-L-histidine.</text>
        <dbReference type="EC" id="2.7.13.3"/>
    </reaction>
</comment>
<dbReference type="AlphaFoldDB" id="A0A1X7E6B9"/>
<keyword evidence="8 10" id="KW-1133">Transmembrane helix</keyword>
<keyword evidence="5" id="KW-0808">Transferase</keyword>
<evidence type="ECO:0000256" key="8">
    <source>
        <dbReference type="ARBA" id="ARBA00022989"/>
    </source>
</evidence>
<dbReference type="InterPro" id="IPR036097">
    <property type="entry name" value="HisK_dim/P_sf"/>
</dbReference>
<dbReference type="InterPro" id="IPR003661">
    <property type="entry name" value="HisK_dim/P_dom"/>
</dbReference>
<evidence type="ECO:0000256" key="9">
    <source>
        <dbReference type="ARBA" id="ARBA00023136"/>
    </source>
</evidence>
<protein>
    <recommendedName>
        <fullName evidence="3">histidine kinase</fullName>
        <ecNumber evidence="3">2.7.13.3</ecNumber>
    </recommendedName>
</protein>
<dbReference type="PANTHER" id="PTHR45436:SF5">
    <property type="entry name" value="SENSOR HISTIDINE KINASE TRCS"/>
    <property type="match status" value="1"/>
</dbReference>
<dbReference type="PANTHER" id="PTHR45436">
    <property type="entry name" value="SENSOR HISTIDINE KINASE YKOH"/>
    <property type="match status" value="1"/>
</dbReference>
<name>A0A1X7E6B9_9PROT</name>
<dbReference type="Gene3D" id="3.30.565.10">
    <property type="entry name" value="Histidine kinase-like ATPase, C-terminal domain"/>
    <property type="match status" value="1"/>
</dbReference>
<dbReference type="CDD" id="cd00075">
    <property type="entry name" value="HATPase"/>
    <property type="match status" value="1"/>
</dbReference>
<dbReference type="PRINTS" id="PR00344">
    <property type="entry name" value="BCTRLSENSOR"/>
</dbReference>
<keyword evidence="9 10" id="KW-0472">Membrane</keyword>
<feature type="transmembrane region" description="Helical" evidence="10">
    <location>
        <begin position="167"/>
        <end position="190"/>
    </location>
</feature>
<dbReference type="GO" id="GO:0000155">
    <property type="term" value="F:phosphorelay sensor kinase activity"/>
    <property type="evidence" value="ECO:0007669"/>
    <property type="project" value="InterPro"/>
</dbReference>
<keyword evidence="7 12" id="KW-0418">Kinase</keyword>
<evidence type="ECO:0000256" key="7">
    <source>
        <dbReference type="ARBA" id="ARBA00022777"/>
    </source>
</evidence>
<evidence type="ECO:0000256" key="4">
    <source>
        <dbReference type="ARBA" id="ARBA00022553"/>
    </source>
</evidence>
<dbReference type="Proteomes" id="UP000192936">
    <property type="component" value="Unassembled WGS sequence"/>
</dbReference>
<sequence>MAGSRPERVPSLRRRLLTRLLVPLGALAVGLGVGGSALIHGFVQSTHDRLLAGSTLAIAERLAVDDDNGEVTVDLPAVAFGMLESQARDSIYYNVAHEGGIITGYLDLPLPDISKMPTNVTVFRDATYRGHAVRVAAQIRRLYGVPHPVLVQVAETTAGRRAVEVDLLLWLTLLEVALVGGSGLLVWGAVGRGLAPLGRLRRVIDSRSARGITGGGMALVPLPLAVVPVEVLPLVIAINGLLARLDQSIGTMRRFTADASHQLRTPLAVLRTHLALLRRFGTDSAEGRAALDDVEGAVKRLERLLVQLLALARADEDAPTAPAAPEVTDLRQVAMEVAAEQVPAALAQDIEVRFETLETGAPEDGNADLRAVGNPVLVGELLGNLLDNAIRYNRPGGTVTVRVGAGPVLEVEDDGPGIPEAERERVFERFYRLDRPGEPPRTGSGLGLAIVRALADRLGAVVRLDAGQDGRGLKVTVILRAVESDAASKRSMADGRGA</sequence>
<evidence type="ECO:0000256" key="10">
    <source>
        <dbReference type="SAM" id="Phobius"/>
    </source>
</evidence>
<dbReference type="SUPFAM" id="SSF55874">
    <property type="entry name" value="ATPase domain of HSP90 chaperone/DNA topoisomerase II/histidine kinase"/>
    <property type="match status" value="1"/>
</dbReference>
<feature type="transmembrane region" description="Helical" evidence="10">
    <location>
        <begin position="20"/>
        <end position="43"/>
    </location>
</feature>
<dbReference type="Gene3D" id="1.10.287.130">
    <property type="match status" value="1"/>
</dbReference>
<evidence type="ECO:0000256" key="5">
    <source>
        <dbReference type="ARBA" id="ARBA00022679"/>
    </source>
</evidence>
<keyword evidence="4" id="KW-0597">Phosphoprotein</keyword>
<evidence type="ECO:0000313" key="12">
    <source>
        <dbReference type="EMBL" id="SMF28388.1"/>
    </source>
</evidence>
<accession>A0A1X7E6B9</accession>
<dbReference type="CDD" id="cd00082">
    <property type="entry name" value="HisKA"/>
    <property type="match status" value="1"/>
</dbReference>
<evidence type="ECO:0000256" key="3">
    <source>
        <dbReference type="ARBA" id="ARBA00012438"/>
    </source>
</evidence>
<dbReference type="GO" id="GO:0016020">
    <property type="term" value="C:membrane"/>
    <property type="evidence" value="ECO:0007669"/>
    <property type="project" value="UniProtKB-SubCell"/>
</dbReference>
<comment type="subcellular location">
    <subcellularLocation>
        <location evidence="2">Membrane</location>
    </subcellularLocation>
</comment>
<evidence type="ECO:0000256" key="6">
    <source>
        <dbReference type="ARBA" id="ARBA00022692"/>
    </source>
</evidence>
<evidence type="ECO:0000259" key="11">
    <source>
        <dbReference type="PROSITE" id="PS50109"/>
    </source>
</evidence>
<dbReference type="EMBL" id="FXAK01000002">
    <property type="protein sequence ID" value="SMF28388.1"/>
    <property type="molecule type" value="Genomic_DNA"/>
</dbReference>
<gene>
    <name evidence="12" type="ORF">SAMN02982917_1277</name>
</gene>
<dbReference type="InterPro" id="IPR050428">
    <property type="entry name" value="TCS_sensor_his_kinase"/>
</dbReference>
<organism evidence="12 13">
    <name type="scientific">Azospirillum oryzae</name>
    <dbReference type="NCBI Taxonomy" id="286727"/>
    <lineage>
        <taxon>Bacteria</taxon>
        <taxon>Pseudomonadati</taxon>
        <taxon>Pseudomonadota</taxon>
        <taxon>Alphaproteobacteria</taxon>
        <taxon>Rhodospirillales</taxon>
        <taxon>Azospirillaceae</taxon>
        <taxon>Azospirillum</taxon>
    </lineage>
</organism>
<keyword evidence="6 10" id="KW-0812">Transmembrane</keyword>
<evidence type="ECO:0000256" key="1">
    <source>
        <dbReference type="ARBA" id="ARBA00000085"/>
    </source>
</evidence>